<dbReference type="EMBL" id="BAABHC010000014">
    <property type="protein sequence ID" value="GAA4434480.1"/>
    <property type="molecule type" value="Genomic_DNA"/>
</dbReference>
<evidence type="ECO:0000313" key="1">
    <source>
        <dbReference type="EMBL" id="GAA4434480.1"/>
    </source>
</evidence>
<proteinExistence type="predicted"/>
<protein>
    <submittedName>
        <fullName evidence="1">Uncharacterized protein</fullName>
    </submittedName>
</protein>
<gene>
    <name evidence="1" type="ORF">GCM10023188_25460</name>
</gene>
<accession>A0ABP8LSU8</accession>
<dbReference type="Proteomes" id="UP001500552">
    <property type="component" value="Unassembled WGS sequence"/>
</dbReference>
<name>A0ABP8LSU8_9BACT</name>
<dbReference type="RefSeq" id="WP_345159557.1">
    <property type="nucleotide sequence ID" value="NZ_BAABHC010000014.1"/>
</dbReference>
<organism evidence="1 2">
    <name type="scientific">Pontibacter saemangeumensis</name>
    <dbReference type="NCBI Taxonomy" id="1084525"/>
    <lineage>
        <taxon>Bacteria</taxon>
        <taxon>Pseudomonadati</taxon>
        <taxon>Bacteroidota</taxon>
        <taxon>Cytophagia</taxon>
        <taxon>Cytophagales</taxon>
        <taxon>Hymenobacteraceae</taxon>
        <taxon>Pontibacter</taxon>
    </lineage>
</organism>
<sequence length="130" mass="14496">MEAFLYLDLTAAVAYRKALPEQVQQQHPAVAVLDIDATSGELVLHYALRLLRESEKAVVYIKADAAVTGIGAILPLLEELFQSPGNSLILLEGEHPRLLRMLQARPQVQFAQIEEENALGEVRQFLYKEA</sequence>
<comment type="caution">
    <text evidence="1">The sequence shown here is derived from an EMBL/GenBank/DDBJ whole genome shotgun (WGS) entry which is preliminary data.</text>
</comment>
<evidence type="ECO:0000313" key="2">
    <source>
        <dbReference type="Proteomes" id="UP001500552"/>
    </source>
</evidence>
<keyword evidence="2" id="KW-1185">Reference proteome</keyword>
<reference evidence="2" key="1">
    <citation type="journal article" date="2019" name="Int. J. Syst. Evol. Microbiol.">
        <title>The Global Catalogue of Microorganisms (GCM) 10K type strain sequencing project: providing services to taxonomists for standard genome sequencing and annotation.</title>
        <authorList>
            <consortium name="The Broad Institute Genomics Platform"/>
            <consortium name="The Broad Institute Genome Sequencing Center for Infectious Disease"/>
            <person name="Wu L."/>
            <person name="Ma J."/>
        </authorList>
    </citation>
    <scope>NUCLEOTIDE SEQUENCE [LARGE SCALE GENOMIC DNA]</scope>
    <source>
        <strain evidence="2">JCM 17926</strain>
    </source>
</reference>